<keyword evidence="4" id="KW-0862">Zinc</keyword>
<reference evidence="7 8" key="1">
    <citation type="submission" date="2024-05" db="EMBL/GenBank/DDBJ databases">
        <authorList>
            <person name="Venkateswaran K."/>
        </authorList>
    </citation>
    <scope>NUCLEOTIDE SEQUENCE [LARGE SCALE GENOMIC DNA]</scope>
    <source>
        <strain evidence="7 8">179-C4-2-HS</strain>
    </source>
</reference>
<dbReference type="SUPFAM" id="SSF55186">
    <property type="entry name" value="ThrRS/AlaRS common domain"/>
    <property type="match status" value="1"/>
</dbReference>
<evidence type="ECO:0000256" key="2">
    <source>
        <dbReference type="ARBA" id="ARBA00004496"/>
    </source>
</evidence>
<dbReference type="RefSeq" id="WP_306075961.1">
    <property type="nucleotide sequence ID" value="NZ_JAROBZ020000003.1"/>
</dbReference>
<evidence type="ECO:0000256" key="3">
    <source>
        <dbReference type="ARBA" id="ARBA00022723"/>
    </source>
</evidence>
<evidence type="ECO:0000256" key="5">
    <source>
        <dbReference type="SAM" id="Coils"/>
    </source>
</evidence>
<dbReference type="Pfam" id="PF01411">
    <property type="entry name" value="tRNA-synt_2c"/>
    <property type="match status" value="1"/>
</dbReference>
<feature type="domain" description="Alanyl-transfer RNA synthetases family profile" evidence="6">
    <location>
        <begin position="1"/>
        <end position="253"/>
    </location>
</feature>
<evidence type="ECO:0000313" key="7">
    <source>
        <dbReference type="EMBL" id="MFB3170607.1"/>
    </source>
</evidence>
<dbReference type="PANTHER" id="PTHR43462:SF1">
    <property type="entry name" value="ALANYL-TRNA EDITING PROTEIN AARSD1"/>
    <property type="match status" value="1"/>
</dbReference>
<dbReference type="EMBL" id="JAROBZ020000003">
    <property type="protein sequence ID" value="MFB3170607.1"/>
    <property type="molecule type" value="Genomic_DNA"/>
</dbReference>
<dbReference type="InterPro" id="IPR051335">
    <property type="entry name" value="Alanyl-tRNA_Editing_Enzymes"/>
</dbReference>
<dbReference type="InterPro" id="IPR018165">
    <property type="entry name" value="Ala-tRNA-synth_IIc_core"/>
</dbReference>
<dbReference type="InterPro" id="IPR003156">
    <property type="entry name" value="DHHA1_dom"/>
</dbReference>
<accession>A0ABV4Z0H8</accession>
<dbReference type="Pfam" id="PF07973">
    <property type="entry name" value="tRNA_SAD"/>
    <property type="match status" value="1"/>
</dbReference>
<dbReference type="Gene3D" id="3.30.980.10">
    <property type="entry name" value="Threonyl-trna Synthetase, Chain A, domain 2"/>
    <property type="match status" value="1"/>
</dbReference>
<dbReference type="Gene3D" id="3.10.310.40">
    <property type="match status" value="1"/>
</dbReference>
<keyword evidence="3" id="KW-0479">Metal-binding</keyword>
<dbReference type="Proteomes" id="UP001241748">
    <property type="component" value="Unassembled WGS sequence"/>
</dbReference>
<organism evidence="7 8">
    <name type="scientific">Neobacillus driksii</name>
    <dbReference type="NCBI Taxonomy" id="3035913"/>
    <lineage>
        <taxon>Bacteria</taxon>
        <taxon>Bacillati</taxon>
        <taxon>Bacillota</taxon>
        <taxon>Bacilli</taxon>
        <taxon>Bacillales</taxon>
        <taxon>Bacillaceae</taxon>
        <taxon>Neobacillus</taxon>
    </lineage>
</organism>
<sequence length="413" mass="47150">MKDRFSYYKDKENAIMENKLFYQDPYIKTFSAKVVTQSIDEHGNYYIVLHQTAFYPTGGGQPHDVGTIENIKVVNVEEVEGEVRHYLETELEDVNAAVHGVIDWERRFDHMQQHAGQHILSAAFEQLFGYKTVGFHLGNETLTIDLETEKLLESEAFRVEELSNQIIIENWPIETKWVTEEELVNYNLRKETKVKEDIRLVIIPNFDYNGCGGTHPKATGEVQAIKILDWERQKKKTRVQFVCGNRVLKQLSQKHKVLLELTKLLNAPEKEMQHAVIRLLENVKIAEKELEQSVEALLHYEANSLLEKEESNIISKVFQNRGIQELQKLARNIIAKDEEAIVLFVSHNENRLQLVCARGTTDKASMKKVMGEALSCINGKGGGSDSFAQGGGEALISGEQMLEQLVNLIDKVR</sequence>
<dbReference type="PROSITE" id="PS50860">
    <property type="entry name" value="AA_TRNA_LIGASE_II_ALA"/>
    <property type="match status" value="1"/>
</dbReference>
<evidence type="ECO:0000313" key="8">
    <source>
        <dbReference type="Proteomes" id="UP001241748"/>
    </source>
</evidence>
<keyword evidence="5" id="KW-0175">Coiled coil</keyword>
<comment type="subcellular location">
    <subcellularLocation>
        <location evidence="2">Cytoplasm</location>
    </subcellularLocation>
</comment>
<evidence type="ECO:0000259" key="6">
    <source>
        <dbReference type="PROSITE" id="PS50860"/>
    </source>
</evidence>
<dbReference type="Gene3D" id="2.40.30.130">
    <property type="match status" value="1"/>
</dbReference>
<protein>
    <submittedName>
        <fullName evidence="7">DHHA1 domain-containing protein</fullName>
    </submittedName>
</protein>
<dbReference type="SMART" id="SM00863">
    <property type="entry name" value="tRNA_SAD"/>
    <property type="match status" value="1"/>
</dbReference>
<proteinExistence type="predicted"/>
<dbReference type="InterPro" id="IPR009000">
    <property type="entry name" value="Transl_B-barrel_sf"/>
</dbReference>
<dbReference type="InterPro" id="IPR018164">
    <property type="entry name" value="Ala-tRNA-synth_IIc_N"/>
</dbReference>
<dbReference type="InterPro" id="IPR018163">
    <property type="entry name" value="Thr/Ala-tRNA-synth_IIc_edit"/>
</dbReference>
<dbReference type="InterPro" id="IPR012947">
    <property type="entry name" value="tRNA_SAD"/>
</dbReference>
<evidence type="ECO:0000256" key="1">
    <source>
        <dbReference type="ARBA" id="ARBA00001947"/>
    </source>
</evidence>
<evidence type="ECO:0000256" key="4">
    <source>
        <dbReference type="ARBA" id="ARBA00022833"/>
    </source>
</evidence>
<keyword evidence="8" id="KW-1185">Reference proteome</keyword>
<name>A0ABV4Z0H8_9BACI</name>
<comment type="caution">
    <text evidence="7">The sequence shown here is derived from an EMBL/GenBank/DDBJ whole genome shotgun (WGS) entry which is preliminary data.</text>
</comment>
<dbReference type="SUPFAM" id="SSF50447">
    <property type="entry name" value="Translation proteins"/>
    <property type="match status" value="1"/>
</dbReference>
<dbReference type="Pfam" id="PF02272">
    <property type="entry name" value="DHHA1"/>
    <property type="match status" value="1"/>
</dbReference>
<feature type="coiled-coil region" evidence="5">
    <location>
        <begin position="276"/>
        <end position="303"/>
    </location>
</feature>
<dbReference type="PANTHER" id="PTHR43462">
    <property type="entry name" value="ALANYL-TRNA EDITING PROTEIN"/>
    <property type="match status" value="1"/>
</dbReference>
<gene>
    <name evidence="7" type="ORF">P5G62_026180</name>
</gene>
<comment type="cofactor">
    <cofactor evidence="1">
        <name>Zn(2+)</name>
        <dbReference type="ChEBI" id="CHEBI:29105"/>
    </cofactor>
</comment>